<dbReference type="Gene3D" id="3.20.20.80">
    <property type="entry name" value="Glycosidases"/>
    <property type="match status" value="2"/>
</dbReference>
<accession>A0A699YWC3</accession>
<dbReference type="PANTHER" id="PTHR31451:SF39">
    <property type="entry name" value="MANNAN ENDO-1,4-BETA-MANNOSIDASE 1"/>
    <property type="match status" value="1"/>
</dbReference>
<dbReference type="PANTHER" id="PTHR31451">
    <property type="match status" value="1"/>
</dbReference>
<dbReference type="Pfam" id="PF26410">
    <property type="entry name" value="GH5_mannosidase"/>
    <property type="match status" value="2"/>
</dbReference>
<keyword evidence="6" id="KW-0732">Signal</keyword>
<protein>
    <recommendedName>
        <fullName evidence="4">mannan endo-1,4-beta-mannosidase</fullName>
        <ecNumber evidence="4">3.2.1.78</ecNumber>
    </recommendedName>
</protein>
<dbReference type="InterPro" id="IPR045053">
    <property type="entry name" value="MAN-like"/>
</dbReference>
<evidence type="ECO:0000256" key="2">
    <source>
        <dbReference type="ARBA" id="ARBA00004613"/>
    </source>
</evidence>
<evidence type="ECO:0000256" key="1">
    <source>
        <dbReference type="ARBA" id="ARBA00001678"/>
    </source>
</evidence>
<evidence type="ECO:0000256" key="6">
    <source>
        <dbReference type="ARBA" id="ARBA00022729"/>
    </source>
</evidence>
<evidence type="ECO:0000256" key="8">
    <source>
        <dbReference type="ARBA" id="ARBA00023295"/>
    </source>
</evidence>
<keyword evidence="5" id="KW-0964">Secreted</keyword>
<name>A0A699YWC3_HAELA</name>
<organism evidence="10 11">
    <name type="scientific">Haematococcus lacustris</name>
    <name type="common">Green alga</name>
    <name type="synonym">Haematococcus pluvialis</name>
    <dbReference type="NCBI Taxonomy" id="44745"/>
    <lineage>
        <taxon>Eukaryota</taxon>
        <taxon>Viridiplantae</taxon>
        <taxon>Chlorophyta</taxon>
        <taxon>core chlorophytes</taxon>
        <taxon>Chlorophyceae</taxon>
        <taxon>CS clade</taxon>
        <taxon>Chlamydomonadales</taxon>
        <taxon>Haematococcaceae</taxon>
        <taxon>Haematococcus</taxon>
    </lineage>
</organism>
<dbReference type="InterPro" id="IPR001547">
    <property type="entry name" value="Glyco_hydro_5"/>
</dbReference>
<reference evidence="10 11" key="1">
    <citation type="submission" date="2020-02" db="EMBL/GenBank/DDBJ databases">
        <title>Draft genome sequence of Haematococcus lacustris strain NIES-144.</title>
        <authorList>
            <person name="Morimoto D."/>
            <person name="Nakagawa S."/>
            <person name="Yoshida T."/>
            <person name="Sawayama S."/>
        </authorList>
    </citation>
    <scope>NUCLEOTIDE SEQUENCE [LARGE SCALE GENOMIC DNA]</scope>
    <source>
        <strain evidence="10 11">NIES-144</strain>
    </source>
</reference>
<feature type="non-terminal residue" evidence="10">
    <location>
        <position position="1"/>
    </location>
</feature>
<dbReference type="InterPro" id="IPR017853">
    <property type="entry name" value="GH"/>
</dbReference>
<dbReference type="Proteomes" id="UP000485058">
    <property type="component" value="Unassembled WGS sequence"/>
</dbReference>
<feature type="non-terminal residue" evidence="10">
    <location>
        <position position="168"/>
    </location>
</feature>
<dbReference type="EC" id="3.2.1.78" evidence="4"/>
<dbReference type="AlphaFoldDB" id="A0A699YWC3"/>
<dbReference type="EMBL" id="BLLF01000733">
    <property type="protein sequence ID" value="GFH14503.1"/>
    <property type="molecule type" value="Genomic_DNA"/>
</dbReference>
<evidence type="ECO:0000313" key="10">
    <source>
        <dbReference type="EMBL" id="GFH14503.1"/>
    </source>
</evidence>
<gene>
    <name evidence="10" type="ORF">HaLaN_10569</name>
</gene>
<comment type="caution">
    <text evidence="10">The sequence shown here is derived from an EMBL/GenBank/DDBJ whole genome shotgun (WGS) entry which is preliminary data.</text>
</comment>
<evidence type="ECO:0000256" key="4">
    <source>
        <dbReference type="ARBA" id="ARBA00012706"/>
    </source>
</evidence>
<keyword evidence="11" id="KW-1185">Reference proteome</keyword>
<keyword evidence="8" id="KW-0326">Glycosidase</keyword>
<feature type="domain" description="Glycoside hydrolase family 5" evidence="9">
    <location>
        <begin position="17"/>
        <end position="63"/>
    </location>
</feature>
<comment type="similarity">
    <text evidence="3">Belongs to the glycosyl hydrolase 5 (cellulase A) family.</text>
</comment>
<dbReference type="GO" id="GO:0016985">
    <property type="term" value="F:mannan endo-1,4-beta-mannosidase activity"/>
    <property type="evidence" value="ECO:0007669"/>
    <property type="project" value="UniProtKB-EC"/>
</dbReference>
<sequence length="168" mass="18559">MLALSCSCGLPERDVLSFYSSPKARALYKQHITSVTSRVNSLTGVAYKDDPTIMGWDVMNEPRCPGDVLSFYSSPKARALYKQHITSVTSRVNSLTGVAYKDDPTIMGWDVMNEPRCPGCDSPTNKAFHTSWLQEMSDHVAAAAPKQLIMLGSEGFFGPNDPQLYYNP</sequence>
<evidence type="ECO:0000313" key="11">
    <source>
        <dbReference type="Proteomes" id="UP000485058"/>
    </source>
</evidence>
<dbReference type="GO" id="GO:0005576">
    <property type="term" value="C:extracellular region"/>
    <property type="evidence" value="ECO:0007669"/>
    <property type="project" value="UniProtKB-SubCell"/>
</dbReference>
<dbReference type="SUPFAM" id="SSF51445">
    <property type="entry name" value="(Trans)glycosidases"/>
    <property type="match status" value="2"/>
</dbReference>
<keyword evidence="7" id="KW-0378">Hydrolase</keyword>
<evidence type="ECO:0000256" key="3">
    <source>
        <dbReference type="ARBA" id="ARBA00005641"/>
    </source>
</evidence>
<comment type="subcellular location">
    <subcellularLocation>
        <location evidence="2">Secreted</location>
    </subcellularLocation>
</comment>
<evidence type="ECO:0000256" key="7">
    <source>
        <dbReference type="ARBA" id="ARBA00022801"/>
    </source>
</evidence>
<evidence type="ECO:0000256" key="5">
    <source>
        <dbReference type="ARBA" id="ARBA00022525"/>
    </source>
</evidence>
<evidence type="ECO:0000259" key="9">
    <source>
        <dbReference type="Pfam" id="PF26410"/>
    </source>
</evidence>
<feature type="domain" description="Glycoside hydrolase family 5" evidence="9">
    <location>
        <begin position="70"/>
        <end position="164"/>
    </location>
</feature>
<proteinExistence type="inferred from homology"/>
<comment type="catalytic activity">
    <reaction evidence="1">
        <text>Random hydrolysis of (1-&gt;4)-beta-D-mannosidic linkages in mannans, galactomannans and glucomannans.</text>
        <dbReference type="EC" id="3.2.1.78"/>
    </reaction>
</comment>